<dbReference type="Proteomes" id="UP000193067">
    <property type="component" value="Unassembled WGS sequence"/>
</dbReference>
<keyword evidence="10" id="KW-1185">Reference proteome</keyword>
<keyword evidence="6 8" id="KW-0472">Membrane</keyword>
<feature type="transmembrane region" description="Helical" evidence="8">
    <location>
        <begin position="341"/>
        <end position="360"/>
    </location>
</feature>
<evidence type="ECO:0000256" key="1">
    <source>
        <dbReference type="ARBA" id="ARBA00004141"/>
    </source>
</evidence>
<dbReference type="AlphaFoldDB" id="A0A1Y2IRY5"/>
<evidence type="ECO:0000313" key="9">
    <source>
        <dbReference type="EMBL" id="OSD02702.1"/>
    </source>
</evidence>
<dbReference type="EMBL" id="KZ084104">
    <property type="protein sequence ID" value="OSD02702.1"/>
    <property type="molecule type" value="Genomic_DNA"/>
</dbReference>
<dbReference type="GO" id="GO:0033573">
    <property type="term" value="C:high-affinity iron permease complex"/>
    <property type="evidence" value="ECO:0007669"/>
    <property type="project" value="InterPro"/>
</dbReference>
<keyword evidence="4 8" id="KW-0812">Transmembrane</keyword>
<comment type="similarity">
    <text evidence="2">Belongs to the oxidase-dependent Fe transporter (OFeT) (TC 9.A.10.1) family.</text>
</comment>
<keyword evidence="3" id="KW-0406">Ion transport</keyword>
<name>A0A1Y2IRY5_TRAC3</name>
<evidence type="ECO:0000256" key="6">
    <source>
        <dbReference type="ARBA" id="ARBA00023136"/>
    </source>
</evidence>
<dbReference type="GO" id="GO:0015093">
    <property type="term" value="F:ferrous iron transmembrane transporter activity"/>
    <property type="evidence" value="ECO:0007669"/>
    <property type="project" value="TreeGrafter"/>
</dbReference>
<dbReference type="Pfam" id="PF03239">
    <property type="entry name" value="FTR1"/>
    <property type="match status" value="1"/>
</dbReference>
<keyword evidence="3" id="KW-0408">Iron</keyword>
<keyword evidence="3" id="KW-0813">Transport</keyword>
<keyword evidence="3" id="KW-0410">Iron transport</keyword>
<sequence>MARNLFSVPIFFIVFRETLEAAIIISVLLGLVEQIVHDDPGLVPGALPPTPRTPENEKERPPLEKTGSSENGDVLATQPQLTSGEEPQPDTKFLLRKMRIYIFAGAFLGLFIALAVGAAFIAVWFTQASDLWQKSEELWEGIFELIASLIIFVMGISMLKMDRAKAKWRVKLSRAFSGKAVDKGAKTGKYVLFILPLITVLREGMEAVIFVGGVSLGQPATSIPIAAIVGLICGLICGYLIYAFASRTTLTVFMVVMTNFLLLIGAGLFSKAVWAFQENAFNNLLGQDVDDAGGDGPGSFDVRGNVWHLDCCNPENNFDNDGWSIFSAIFGWTNSATIGSVLSYVFYWLGVIAVLIFLKFKEGRTKLFGKESAMGKKRRERKEAREAAEIAASS</sequence>
<evidence type="ECO:0000256" key="4">
    <source>
        <dbReference type="ARBA" id="ARBA00022692"/>
    </source>
</evidence>
<feature type="transmembrane region" description="Helical" evidence="8">
    <location>
        <begin position="223"/>
        <end position="245"/>
    </location>
</feature>
<keyword evidence="5 8" id="KW-1133">Transmembrane helix</keyword>
<comment type="subcellular location">
    <subcellularLocation>
        <location evidence="1">Membrane</location>
        <topology evidence="1">Multi-pass membrane protein</topology>
    </subcellularLocation>
</comment>
<feature type="compositionally biased region" description="Basic and acidic residues" evidence="7">
    <location>
        <begin position="54"/>
        <end position="63"/>
    </location>
</feature>
<feature type="transmembrane region" description="Helical" evidence="8">
    <location>
        <begin position="6"/>
        <end position="32"/>
    </location>
</feature>
<feature type="compositionally biased region" description="Polar residues" evidence="7">
    <location>
        <begin position="66"/>
        <end position="85"/>
    </location>
</feature>
<protein>
    <submittedName>
        <fullName evidence="9">Ftr1 protein</fullName>
    </submittedName>
</protein>
<evidence type="ECO:0000256" key="5">
    <source>
        <dbReference type="ARBA" id="ARBA00022989"/>
    </source>
</evidence>
<dbReference type="STRING" id="1353009.A0A1Y2IRY5"/>
<accession>A0A1Y2IRY5</accession>
<dbReference type="PANTHER" id="PTHR31632:SF2">
    <property type="entry name" value="PLASMA MEMBRANE IRON PERMEASE"/>
    <property type="match status" value="1"/>
</dbReference>
<gene>
    <name evidence="9" type="ORF">PYCCODRAFT_1467721</name>
</gene>
<proteinExistence type="inferred from homology"/>
<evidence type="ECO:0000256" key="3">
    <source>
        <dbReference type="ARBA" id="ARBA00022496"/>
    </source>
</evidence>
<dbReference type="OrthoDB" id="4364at2759"/>
<reference evidence="9 10" key="1">
    <citation type="journal article" date="2015" name="Biotechnol. Biofuels">
        <title>Enhanced degradation of softwood versus hardwood by the white-rot fungus Pycnoporus coccineus.</title>
        <authorList>
            <person name="Couturier M."/>
            <person name="Navarro D."/>
            <person name="Chevret D."/>
            <person name="Henrissat B."/>
            <person name="Piumi F."/>
            <person name="Ruiz-Duenas F.J."/>
            <person name="Martinez A.T."/>
            <person name="Grigoriev I.V."/>
            <person name="Riley R."/>
            <person name="Lipzen A."/>
            <person name="Berrin J.G."/>
            <person name="Master E.R."/>
            <person name="Rosso M.N."/>
        </authorList>
    </citation>
    <scope>NUCLEOTIDE SEQUENCE [LARGE SCALE GENOMIC DNA]</scope>
    <source>
        <strain evidence="9 10">BRFM310</strain>
    </source>
</reference>
<evidence type="ECO:0000256" key="2">
    <source>
        <dbReference type="ARBA" id="ARBA00008333"/>
    </source>
</evidence>
<feature type="transmembrane region" description="Helical" evidence="8">
    <location>
        <begin position="252"/>
        <end position="276"/>
    </location>
</feature>
<evidence type="ECO:0000313" key="10">
    <source>
        <dbReference type="Proteomes" id="UP000193067"/>
    </source>
</evidence>
<dbReference type="InterPro" id="IPR004923">
    <property type="entry name" value="FTR1/Fip1/EfeU"/>
</dbReference>
<dbReference type="PANTHER" id="PTHR31632">
    <property type="entry name" value="IRON TRANSPORTER FTH1"/>
    <property type="match status" value="1"/>
</dbReference>
<feature type="transmembrane region" description="Helical" evidence="8">
    <location>
        <begin position="190"/>
        <end position="211"/>
    </location>
</feature>
<feature type="transmembrane region" description="Helical" evidence="8">
    <location>
        <begin position="138"/>
        <end position="159"/>
    </location>
</feature>
<feature type="region of interest" description="Disordered" evidence="7">
    <location>
        <begin position="43"/>
        <end position="88"/>
    </location>
</feature>
<feature type="transmembrane region" description="Helical" evidence="8">
    <location>
        <begin position="100"/>
        <end position="126"/>
    </location>
</feature>
<evidence type="ECO:0000256" key="7">
    <source>
        <dbReference type="SAM" id="MobiDB-lite"/>
    </source>
</evidence>
<evidence type="ECO:0000256" key="8">
    <source>
        <dbReference type="SAM" id="Phobius"/>
    </source>
</evidence>
<organism evidence="9 10">
    <name type="scientific">Trametes coccinea (strain BRFM310)</name>
    <name type="common">Pycnoporus coccineus</name>
    <dbReference type="NCBI Taxonomy" id="1353009"/>
    <lineage>
        <taxon>Eukaryota</taxon>
        <taxon>Fungi</taxon>
        <taxon>Dikarya</taxon>
        <taxon>Basidiomycota</taxon>
        <taxon>Agaricomycotina</taxon>
        <taxon>Agaricomycetes</taxon>
        <taxon>Polyporales</taxon>
        <taxon>Polyporaceae</taxon>
        <taxon>Trametes</taxon>
    </lineage>
</organism>